<name>A0A7W7HJ03_9ACTN</name>
<dbReference type="EMBL" id="JACHNC010000001">
    <property type="protein sequence ID" value="MBB4751408.1"/>
    <property type="molecule type" value="Genomic_DNA"/>
</dbReference>
<evidence type="ECO:0000313" key="1">
    <source>
        <dbReference type="EMBL" id="GIE41017.1"/>
    </source>
</evidence>
<dbReference type="Proteomes" id="UP000631312">
    <property type="component" value="Unassembled WGS sequence"/>
</dbReference>
<keyword evidence="4" id="KW-1185">Reference proteome</keyword>
<dbReference type="RefSeq" id="WP_188123443.1">
    <property type="nucleotide sequence ID" value="NZ_BOMP01000058.1"/>
</dbReference>
<evidence type="ECO:0000313" key="3">
    <source>
        <dbReference type="Proteomes" id="UP000590511"/>
    </source>
</evidence>
<reference evidence="1 4" key="2">
    <citation type="submission" date="2021-01" db="EMBL/GenBank/DDBJ databases">
        <title>Whole genome shotgun sequence of Actinoplanes lobatus NBRC 12513.</title>
        <authorList>
            <person name="Komaki H."/>
            <person name="Tamura T."/>
        </authorList>
    </citation>
    <scope>NUCLEOTIDE SEQUENCE [LARGE SCALE GENOMIC DNA]</scope>
    <source>
        <strain evidence="1 4">NBRC 12513</strain>
    </source>
</reference>
<gene>
    <name evidence="1" type="ORF">Alo02nite_39150</name>
    <name evidence="2" type="ORF">BJ964_005569</name>
</gene>
<protein>
    <submittedName>
        <fullName evidence="2">Uncharacterized protein</fullName>
    </submittedName>
</protein>
<dbReference type="EMBL" id="BOMP01000058">
    <property type="protein sequence ID" value="GIE41017.1"/>
    <property type="molecule type" value="Genomic_DNA"/>
</dbReference>
<sequence length="369" mass="41609">MAVTSNDILTENTAKRLAGDNTIVCETDGASIVLGNDAMVIIAERGNGLDISGVWNSRRFHLHGPLVEDVAVRLFGHQPTSPQFSWAAQRDVRPIHLLTRLPAGCLYLGLGKPAQGHYTDDVLVSAELTIDPELTDELLDRVWPPTEPDTLPDQTWLANIQASPTTALKQFVEGWVPETDDDLGEFATSGWTVPEPLAAFYQLARYRPALLGRQNFLIRPEKWKLTQDGLIDFGHENQGGFIWLFDPSDADPVVWIDQDDYGLRPEHERMSGFLLKFAVYETMMNAHYMALSTELEAEHVEMVTARLTPLPWKPWRWPNDSTRFFVAPGMIAEVTDSWHGKFSMWIGAAHRGVLRPLRGLEIPWRRFDG</sequence>
<accession>A0A7W7HJ03</accession>
<dbReference type="AlphaFoldDB" id="A0A7W7HJ03"/>
<organism evidence="2 3">
    <name type="scientific">Actinoplanes lobatus</name>
    <dbReference type="NCBI Taxonomy" id="113568"/>
    <lineage>
        <taxon>Bacteria</taxon>
        <taxon>Bacillati</taxon>
        <taxon>Actinomycetota</taxon>
        <taxon>Actinomycetes</taxon>
        <taxon>Micromonosporales</taxon>
        <taxon>Micromonosporaceae</taxon>
        <taxon>Actinoplanes</taxon>
    </lineage>
</organism>
<proteinExistence type="predicted"/>
<evidence type="ECO:0000313" key="2">
    <source>
        <dbReference type="EMBL" id="MBB4751408.1"/>
    </source>
</evidence>
<comment type="caution">
    <text evidence="2">The sequence shown here is derived from an EMBL/GenBank/DDBJ whole genome shotgun (WGS) entry which is preliminary data.</text>
</comment>
<evidence type="ECO:0000313" key="4">
    <source>
        <dbReference type="Proteomes" id="UP000631312"/>
    </source>
</evidence>
<reference evidence="2 3" key="1">
    <citation type="submission" date="2020-08" db="EMBL/GenBank/DDBJ databases">
        <title>Sequencing the genomes of 1000 actinobacteria strains.</title>
        <authorList>
            <person name="Klenk H.-P."/>
        </authorList>
    </citation>
    <scope>NUCLEOTIDE SEQUENCE [LARGE SCALE GENOMIC DNA]</scope>
    <source>
        <strain evidence="2 3">DSM 43150</strain>
    </source>
</reference>
<dbReference type="Proteomes" id="UP000590511">
    <property type="component" value="Unassembled WGS sequence"/>
</dbReference>